<evidence type="ECO:0000313" key="5">
    <source>
        <dbReference type="EMBL" id="SHE33569.1"/>
    </source>
</evidence>
<accession>A0A1M4SN19</accession>
<evidence type="ECO:0000256" key="2">
    <source>
        <dbReference type="ARBA" id="ARBA00023002"/>
    </source>
</evidence>
<sequence length="242" mass="27484">MDAYGLVGKDIDYSFSKSYFTKKFQKEDIKASYKNFDIADLTQLSEILKSHPDLKGFNVTIPYKTAIIPFLDEIDSQAKSINAVNTVRIENKRLKGYNTDVYGFTKSMFPLIENHHESALILGTGGASKAIKKSLSSIGFETQLVSRKKSPNIITYKELDQDIIQSHQVIVNCTPLGTHPKIDDHPPIPYQFLTDKHLLYDLVYNPPITTFLALGKEHGAKFYNGQKMLEFQAEKAWEIWNS</sequence>
<organism evidence="5 6">
    <name type="scientific">Psychroflexus salarius</name>
    <dbReference type="NCBI Taxonomy" id="1155689"/>
    <lineage>
        <taxon>Bacteria</taxon>
        <taxon>Pseudomonadati</taxon>
        <taxon>Bacteroidota</taxon>
        <taxon>Flavobacteriia</taxon>
        <taxon>Flavobacteriales</taxon>
        <taxon>Flavobacteriaceae</taxon>
        <taxon>Psychroflexus</taxon>
    </lineage>
</organism>
<dbReference type="InterPro" id="IPR036291">
    <property type="entry name" value="NAD(P)-bd_dom_sf"/>
</dbReference>
<gene>
    <name evidence="5" type="ORF">SAMN05444278_101242</name>
</gene>
<dbReference type="EMBL" id="FQTW01000001">
    <property type="protein sequence ID" value="SHE33569.1"/>
    <property type="molecule type" value="Genomic_DNA"/>
</dbReference>
<dbReference type="SUPFAM" id="SSF53223">
    <property type="entry name" value="Aminoacid dehydrogenase-like, N-terminal domain"/>
    <property type="match status" value="1"/>
</dbReference>
<proteinExistence type="predicted"/>
<dbReference type="OrthoDB" id="9792692at2"/>
<evidence type="ECO:0000313" key="6">
    <source>
        <dbReference type="Proteomes" id="UP000184462"/>
    </source>
</evidence>
<dbReference type="GO" id="GO:0019632">
    <property type="term" value="P:shikimate metabolic process"/>
    <property type="evidence" value="ECO:0007669"/>
    <property type="project" value="TreeGrafter"/>
</dbReference>
<dbReference type="GO" id="GO:0009423">
    <property type="term" value="P:chorismate biosynthetic process"/>
    <property type="evidence" value="ECO:0007669"/>
    <property type="project" value="TreeGrafter"/>
</dbReference>
<dbReference type="InterPro" id="IPR046346">
    <property type="entry name" value="Aminoacid_DH-like_N_sf"/>
</dbReference>
<dbReference type="PANTHER" id="PTHR21089">
    <property type="entry name" value="SHIKIMATE DEHYDROGENASE"/>
    <property type="match status" value="1"/>
</dbReference>
<comment type="pathway">
    <text evidence="1">Metabolic intermediate biosynthesis; chorismate biosynthesis; chorismate from D-erythrose 4-phosphate and phosphoenolpyruvate: step 4/7.</text>
</comment>
<dbReference type="RefSeq" id="WP_073190876.1">
    <property type="nucleotide sequence ID" value="NZ_FQTW01000001.1"/>
</dbReference>
<name>A0A1M4SN19_9FLAO</name>
<dbReference type="InterPro" id="IPR022893">
    <property type="entry name" value="Shikimate_DH_fam"/>
</dbReference>
<dbReference type="CDD" id="cd01065">
    <property type="entry name" value="NAD_bind_Shikimate_DH"/>
    <property type="match status" value="1"/>
</dbReference>
<keyword evidence="3" id="KW-0057">Aromatic amino acid biosynthesis</keyword>
<dbReference type="InterPro" id="IPR013708">
    <property type="entry name" value="Shikimate_DH-bd_N"/>
</dbReference>
<protein>
    <submittedName>
        <fullName evidence="5">Shikimate dehydrogenase</fullName>
    </submittedName>
</protein>
<keyword evidence="6" id="KW-1185">Reference proteome</keyword>
<dbReference type="PANTHER" id="PTHR21089:SF1">
    <property type="entry name" value="BIFUNCTIONAL 3-DEHYDROQUINATE DEHYDRATASE_SHIKIMATE DEHYDROGENASE, CHLOROPLASTIC"/>
    <property type="match status" value="1"/>
</dbReference>
<dbReference type="GO" id="GO:0005829">
    <property type="term" value="C:cytosol"/>
    <property type="evidence" value="ECO:0007669"/>
    <property type="project" value="TreeGrafter"/>
</dbReference>
<reference evidence="5 6" key="1">
    <citation type="submission" date="2016-11" db="EMBL/GenBank/DDBJ databases">
        <authorList>
            <person name="Jaros S."/>
            <person name="Januszkiewicz K."/>
            <person name="Wedrychowicz H."/>
        </authorList>
    </citation>
    <scope>NUCLEOTIDE SEQUENCE [LARGE SCALE GENOMIC DNA]</scope>
    <source>
        <strain evidence="5 6">DSM 25661</strain>
    </source>
</reference>
<evidence type="ECO:0000259" key="4">
    <source>
        <dbReference type="Pfam" id="PF08501"/>
    </source>
</evidence>
<dbReference type="Gene3D" id="3.40.50.10860">
    <property type="entry name" value="Leucine Dehydrogenase, chain A, domain 1"/>
    <property type="match status" value="1"/>
</dbReference>
<dbReference type="SUPFAM" id="SSF51735">
    <property type="entry name" value="NAD(P)-binding Rossmann-fold domains"/>
    <property type="match status" value="1"/>
</dbReference>
<dbReference type="Pfam" id="PF08501">
    <property type="entry name" value="Shikimate_dh_N"/>
    <property type="match status" value="1"/>
</dbReference>
<dbReference type="GO" id="GO:0009073">
    <property type="term" value="P:aromatic amino acid family biosynthetic process"/>
    <property type="evidence" value="ECO:0007669"/>
    <property type="project" value="UniProtKB-KW"/>
</dbReference>
<evidence type="ECO:0000256" key="1">
    <source>
        <dbReference type="ARBA" id="ARBA00004871"/>
    </source>
</evidence>
<dbReference type="GO" id="GO:0050661">
    <property type="term" value="F:NADP binding"/>
    <property type="evidence" value="ECO:0007669"/>
    <property type="project" value="TreeGrafter"/>
</dbReference>
<dbReference type="AlphaFoldDB" id="A0A1M4SN19"/>
<evidence type="ECO:0000256" key="3">
    <source>
        <dbReference type="ARBA" id="ARBA00023141"/>
    </source>
</evidence>
<dbReference type="Gene3D" id="3.40.50.720">
    <property type="entry name" value="NAD(P)-binding Rossmann-like Domain"/>
    <property type="match status" value="1"/>
</dbReference>
<feature type="domain" description="Shikimate dehydrogenase substrate binding N-terminal" evidence="4">
    <location>
        <begin position="6"/>
        <end position="87"/>
    </location>
</feature>
<dbReference type="STRING" id="1155689.SAMN05444278_101242"/>
<dbReference type="Proteomes" id="UP000184462">
    <property type="component" value="Unassembled WGS sequence"/>
</dbReference>
<keyword evidence="3" id="KW-0028">Amino-acid biosynthesis</keyword>
<keyword evidence="2" id="KW-0560">Oxidoreductase</keyword>
<dbReference type="GO" id="GO:0004764">
    <property type="term" value="F:shikimate 3-dehydrogenase (NADP+) activity"/>
    <property type="evidence" value="ECO:0007669"/>
    <property type="project" value="InterPro"/>
</dbReference>